<dbReference type="EMBL" id="CAJJDN010000031">
    <property type="protein sequence ID" value="CAD8074002.1"/>
    <property type="molecule type" value="Genomic_DNA"/>
</dbReference>
<dbReference type="AlphaFoldDB" id="A0A8S1M5D2"/>
<reference evidence="1" key="1">
    <citation type="submission" date="2021-01" db="EMBL/GenBank/DDBJ databases">
        <authorList>
            <consortium name="Genoscope - CEA"/>
            <person name="William W."/>
        </authorList>
    </citation>
    <scope>NUCLEOTIDE SEQUENCE</scope>
</reference>
<name>A0A8S1M5D2_9CILI</name>
<evidence type="ECO:0000313" key="2">
    <source>
        <dbReference type="Proteomes" id="UP000692954"/>
    </source>
</evidence>
<accession>A0A8S1M5D2</accession>
<sequence>MIRIDLKEAQGNLRGLKQERNWRRLQIDIFNLIKGCVF</sequence>
<dbReference type="Proteomes" id="UP000692954">
    <property type="component" value="Unassembled WGS sequence"/>
</dbReference>
<evidence type="ECO:0000313" key="1">
    <source>
        <dbReference type="EMBL" id="CAD8074002.1"/>
    </source>
</evidence>
<comment type="caution">
    <text evidence="1">The sequence shown here is derived from an EMBL/GenBank/DDBJ whole genome shotgun (WGS) entry which is preliminary data.</text>
</comment>
<organism evidence="1 2">
    <name type="scientific">Paramecium sonneborni</name>
    <dbReference type="NCBI Taxonomy" id="65129"/>
    <lineage>
        <taxon>Eukaryota</taxon>
        <taxon>Sar</taxon>
        <taxon>Alveolata</taxon>
        <taxon>Ciliophora</taxon>
        <taxon>Intramacronucleata</taxon>
        <taxon>Oligohymenophorea</taxon>
        <taxon>Peniculida</taxon>
        <taxon>Parameciidae</taxon>
        <taxon>Paramecium</taxon>
    </lineage>
</organism>
<gene>
    <name evidence="1" type="ORF">PSON_ATCC_30995.1.T0310266</name>
</gene>
<keyword evidence="2" id="KW-1185">Reference proteome</keyword>
<protein>
    <submittedName>
        <fullName evidence="1">Uncharacterized protein</fullName>
    </submittedName>
</protein>
<proteinExistence type="predicted"/>